<evidence type="ECO:0000256" key="5">
    <source>
        <dbReference type="ARBA" id="ARBA00022679"/>
    </source>
</evidence>
<dbReference type="InterPro" id="IPR036097">
    <property type="entry name" value="HisK_dim/P_sf"/>
</dbReference>
<dbReference type="SUPFAM" id="SSF55874">
    <property type="entry name" value="ATPase domain of HSP90 chaperone/DNA topoisomerase II/histidine kinase"/>
    <property type="match status" value="1"/>
</dbReference>
<keyword evidence="6 11" id="KW-0812">Transmembrane</keyword>
<dbReference type="Pfam" id="PF02518">
    <property type="entry name" value="HATPase_c"/>
    <property type="match status" value="1"/>
</dbReference>
<evidence type="ECO:0000313" key="15">
    <source>
        <dbReference type="Proteomes" id="UP001205890"/>
    </source>
</evidence>
<keyword evidence="7" id="KW-0418">Kinase</keyword>
<comment type="subcellular location">
    <subcellularLocation>
        <location evidence="2">Membrane</location>
    </subcellularLocation>
</comment>
<keyword evidence="4" id="KW-0597">Phosphoprotein</keyword>
<dbReference type="EC" id="2.7.13.3" evidence="3"/>
<evidence type="ECO:0000256" key="6">
    <source>
        <dbReference type="ARBA" id="ARBA00022692"/>
    </source>
</evidence>
<keyword evidence="15" id="KW-1185">Reference proteome</keyword>
<evidence type="ECO:0000259" key="13">
    <source>
        <dbReference type="PROSITE" id="PS50885"/>
    </source>
</evidence>
<dbReference type="InterPro" id="IPR036890">
    <property type="entry name" value="HATPase_C_sf"/>
</dbReference>
<keyword evidence="8 11" id="KW-1133">Transmembrane helix</keyword>
<dbReference type="SMART" id="SM00387">
    <property type="entry name" value="HATPase_c"/>
    <property type="match status" value="1"/>
</dbReference>
<protein>
    <recommendedName>
        <fullName evidence="3">histidine kinase</fullName>
        <ecNumber evidence="3">2.7.13.3</ecNumber>
    </recommendedName>
</protein>
<feature type="transmembrane region" description="Helical" evidence="11">
    <location>
        <begin position="167"/>
        <end position="190"/>
    </location>
</feature>
<evidence type="ECO:0000313" key="14">
    <source>
        <dbReference type="EMBL" id="MCP8939440.1"/>
    </source>
</evidence>
<evidence type="ECO:0000256" key="9">
    <source>
        <dbReference type="ARBA" id="ARBA00023012"/>
    </source>
</evidence>
<dbReference type="EMBL" id="JANCLU010000011">
    <property type="protein sequence ID" value="MCP8939440.1"/>
    <property type="molecule type" value="Genomic_DNA"/>
</dbReference>
<dbReference type="InterPro" id="IPR005467">
    <property type="entry name" value="His_kinase_dom"/>
</dbReference>
<dbReference type="PRINTS" id="PR00344">
    <property type="entry name" value="BCTRLSENSOR"/>
</dbReference>
<feature type="transmembrane region" description="Helical" evidence="11">
    <location>
        <begin position="12"/>
        <end position="30"/>
    </location>
</feature>
<evidence type="ECO:0000256" key="10">
    <source>
        <dbReference type="ARBA" id="ARBA00023136"/>
    </source>
</evidence>
<feature type="domain" description="Histidine kinase" evidence="12">
    <location>
        <begin position="246"/>
        <end position="450"/>
    </location>
</feature>
<evidence type="ECO:0000256" key="7">
    <source>
        <dbReference type="ARBA" id="ARBA00022777"/>
    </source>
</evidence>
<dbReference type="Gene3D" id="1.10.287.130">
    <property type="match status" value="1"/>
</dbReference>
<gene>
    <name evidence="14" type="ORF">NK718_13020</name>
</gene>
<proteinExistence type="predicted"/>
<reference evidence="14 15" key="1">
    <citation type="submission" date="2022-07" db="EMBL/GenBank/DDBJ databases">
        <authorList>
            <person name="Li W.-J."/>
            <person name="Deng Q.-Q."/>
        </authorList>
    </citation>
    <scope>NUCLEOTIDE SEQUENCE [LARGE SCALE GENOMIC DNA]</scope>
    <source>
        <strain evidence="14 15">SYSU M60028</strain>
    </source>
</reference>
<evidence type="ECO:0000256" key="11">
    <source>
        <dbReference type="SAM" id="Phobius"/>
    </source>
</evidence>
<keyword evidence="14" id="KW-0547">Nucleotide-binding</keyword>
<feature type="domain" description="HAMP" evidence="13">
    <location>
        <begin position="187"/>
        <end position="238"/>
    </location>
</feature>
<sequence length="453" mass="48442">MRQRASFRTRLALAGAVWIAIGLIASWLVLSRLFEGHAVAEFVDELDHHATELANLVVLDADGALRLSVPLSDHRFQQPSSGYYWQVERPGGGSLRSPSMGNSALALNLPLDGTAQERTVTLEGPTGPVMVLERTVVGGPSGVPLRLAVGSDVTLRDAFLATFKHTLAVSLAFIGLGLVATAAVMIWYGLLPLGRMRRELAAVRRGDAARLSEDLPEEVAPLAASVNALLQSNEEMIRRARLEAGNLAHALKTPLAILQFEGERLSAAGQDGRTVVEQCDRIRRQIDYQLAHARAVASRSSGVAATRLAPALDALISGIERLYRGRGIAFELADLPDDVVVACATEDLDEVMGNLVDNAAKWARSRVCITVSALRDKTIRLCVEDDGPGMPPEARERAFEAGTRIDESTPGTGLGLAIVRDVVSLYGGKVWISTSAWGGVAANVELPVQPFAS</sequence>
<comment type="catalytic activity">
    <reaction evidence="1">
        <text>ATP + protein L-histidine = ADP + protein N-phospho-L-histidine.</text>
        <dbReference type="EC" id="2.7.13.3"/>
    </reaction>
</comment>
<dbReference type="GO" id="GO:0005524">
    <property type="term" value="F:ATP binding"/>
    <property type="evidence" value="ECO:0007669"/>
    <property type="project" value="UniProtKB-KW"/>
</dbReference>
<evidence type="ECO:0000256" key="2">
    <source>
        <dbReference type="ARBA" id="ARBA00004370"/>
    </source>
</evidence>
<evidence type="ECO:0000256" key="1">
    <source>
        <dbReference type="ARBA" id="ARBA00000085"/>
    </source>
</evidence>
<dbReference type="PROSITE" id="PS50885">
    <property type="entry name" value="HAMP"/>
    <property type="match status" value="1"/>
</dbReference>
<name>A0ABT1LFD6_9HYPH</name>
<keyword evidence="9" id="KW-0902">Two-component regulatory system</keyword>
<evidence type="ECO:0000256" key="3">
    <source>
        <dbReference type="ARBA" id="ARBA00012438"/>
    </source>
</evidence>
<dbReference type="InterPro" id="IPR003594">
    <property type="entry name" value="HATPase_dom"/>
</dbReference>
<evidence type="ECO:0000256" key="4">
    <source>
        <dbReference type="ARBA" id="ARBA00022553"/>
    </source>
</evidence>
<keyword evidence="5" id="KW-0808">Transferase</keyword>
<dbReference type="InterPro" id="IPR050428">
    <property type="entry name" value="TCS_sensor_his_kinase"/>
</dbReference>
<dbReference type="Gene3D" id="3.30.565.10">
    <property type="entry name" value="Histidine kinase-like ATPase, C-terminal domain"/>
    <property type="match status" value="1"/>
</dbReference>
<dbReference type="PANTHER" id="PTHR45436:SF5">
    <property type="entry name" value="SENSOR HISTIDINE KINASE TRCS"/>
    <property type="match status" value="1"/>
</dbReference>
<evidence type="ECO:0000259" key="12">
    <source>
        <dbReference type="PROSITE" id="PS50109"/>
    </source>
</evidence>
<dbReference type="SUPFAM" id="SSF47384">
    <property type="entry name" value="Homodimeric domain of signal transducing histidine kinase"/>
    <property type="match status" value="1"/>
</dbReference>
<comment type="caution">
    <text evidence="14">The sequence shown here is derived from an EMBL/GenBank/DDBJ whole genome shotgun (WGS) entry which is preliminary data.</text>
</comment>
<organism evidence="14 15">
    <name type="scientific">Alsobacter ponti</name>
    <dbReference type="NCBI Taxonomy" id="2962936"/>
    <lineage>
        <taxon>Bacteria</taxon>
        <taxon>Pseudomonadati</taxon>
        <taxon>Pseudomonadota</taxon>
        <taxon>Alphaproteobacteria</taxon>
        <taxon>Hyphomicrobiales</taxon>
        <taxon>Alsobacteraceae</taxon>
        <taxon>Alsobacter</taxon>
    </lineage>
</organism>
<dbReference type="RefSeq" id="WP_254742914.1">
    <property type="nucleotide sequence ID" value="NZ_JANCLU010000011.1"/>
</dbReference>
<dbReference type="PROSITE" id="PS50109">
    <property type="entry name" value="HIS_KIN"/>
    <property type="match status" value="1"/>
</dbReference>
<dbReference type="Proteomes" id="UP001205890">
    <property type="component" value="Unassembled WGS sequence"/>
</dbReference>
<evidence type="ECO:0000256" key="8">
    <source>
        <dbReference type="ARBA" id="ARBA00022989"/>
    </source>
</evidence>
<dbReference type="PANTHER" id="PTHR45436">
    <property type="entry name" value="SENSOR HISTIDINE KINASE YKOH"/>
    <property type="match status" value="1"/>
</dbReference>
<accession>A0ABT1LFD6</accession>
<dbReference type="InterPro" id="IPR003660">
    <property type="entry name" value="HAMP_dom"/>
</dbReference>
<dbReference type="InterPro" id="IPR004358">
    <property type="entry name" value="Sig_transdc_His_kin-like_C"/>
</dbReference>
<keyword evidence="10 11" id="KW-0472">Membrane</keyword>
<keyword evidence="14" id="KW-0067">ATP-binding</keyword>